<proteinExistence type="predicted"/>
<dbReference type="GeneID" id="109474707"/>
<dbReference type="SUPFAM" id="SSF54403">
    <property type="entry name" value="Cystatin/monellin"/>
    <property type="match status" value="1"/>
</dbReference>
<dbReference type="Gene3D" id="3.10.450.10">
    <property type="match status" value="1"/>
</dbReference>
<protein>
    <submittedName>
        <fullName evidence="2">Uncharacterized protein LOC109474707</fullName>
    </submittedName>
</protein>
<name>A0A6P4Z9K1_BRABE</name>
<keyword evidence="1" id="KW-1185">Reference proteome</keyword>
<dbReference type="KEGG" id="bbel:109474707"/>
<dbReference type="OrthoDB" id="6115262at2759"/>
<reference evidence="2" key="1">
    <citation type="submission" date="2025-08" db="UniProtKB">
        <authorList>
            <consortium name="RefSeq"/>
        </authorList>
    </citation>
    <scope>IDENTIFICATION</scope>
    <source>
        <tissue evidence="2">Gonad</tissue>
    </source>
</reference>
<dbReference type="InterPro" id="IPR046350">
    <property type="entry name" value="Cystatin_sf"/>
</dbReference>
<evidence type="ECO:0000313" key="1">
    <source>
        <dbReference type="Proteomes" id="UP000515135"/>
    </source>
</evidence>
<evidence type="ECO:0000313" key="2">
    <source>
        <dbReference type="RefSeq" id="XP_019630619.1"/>
    </source>
</evidence>
<accession>A0A6P4Z9K1</accession>
<organism evidence="1 2">
    <name type="scientific">Branchiostoma belcheri</name>
    <name type="common">Amphioxus</name>
    <dbReference type="NCBI Taxonomy" id="7741"/>
    <lineage>
        <taxon>Eukaryota</taxon>
        <taxon>Metazoa</taxon>
        <taxon>Chordata</taxon>
        <taxon>Cephalochordata</taxon>
        <taxon>Leptocardii</taxon>
        <taxon>Amphioxiformes</taxon>
        <taxon>Branchiostomatidae</taxon>
        <taxon>Branchiostoma</taxon>
    </lineage>
</organism>
<dbReference type="AlphaFoldDB" id="A0A6P4Z9K1"/>
<gene>
    <name evidence="2" type="primary">LOC109474707</name>
</gene>
<dbReference type="RefSeq" id="XP_019630619.1">
    <property type="nucleotide sequence ID" value="XM_019775060.1"/>
</dbReference>
<dbReference type="Proteomes" id="UP000515135">
    <property type="component" value="Unplaced"/>
</dbReference>
<sequence length="119" mass="13359">MSQCKMPPLEPGPVIPGYGDPVFFNETERAYGASLVFRGEVEKRVNNGEAFTSYRPVSFQAQVVEGINYKIQVEVRIWLPAPIEPPEIVQKTVEMTVYWGLPPAIPKLTDAKILEPVEK</sequence>